<dbReference type="EMBL" id="JANPWB010000005">
    <property type="protein sequence ID" value="KAJ1185453.1"/>
    <property type="molecule type" value="Genomic_DNA"/>
</dbReference>
<gene>
    <name evidence="2" type="ORF">NDU88_002245</name>
</gene>
<proteinExistence type="predicted"/>
<evidence type="ECO:0000313" key="3">
    <source>
        <dbReference type="Proteomes" id="UP001066276"/>
    </source>
</evidence>
<organism evidence="2 3">
    <name type="scientific">Pleurodeles waltl</name>
    <name type="common">Iberian ribbed newt</name>
    <dbReference type="NCBI Taxonomy" id="8319"/>
    <lineage>
        <taxon>Eukaryota</taxon>
        <taxon>Metazoa</taxon>
        <taxon>Chordata</taxon>
        <taxon>Craniata</taxon>
        <taxon>Vertebrata</taxon>
        <taxon>Euteleostomi</taxon>
        <taxon>Amphibia</taxon>
        <taxon>Batrachia</taxon>
        <taxon>Caudata</taxon>
        <taxon>Salamandroidea</taxon>
        <taxon>Salamandridae</taxon>
        <taxon>Pleurodelinae</taxon>
        <taxon>Pleurodeles</taxon>
    </lineage>
</organism>
<keyword evidence="3" id="KW-1185">Reference proteome</keyword>
<sequence length="156" mass="17293">MTDAPETRCKPPCSQRKNAFDARGTPNKTPVETRCHCDASSPEVSARVRRVPQKSEAGEPNVLTSVWLTKRSVNKAFSLDLETGRKQKLKTVKPESEDTGHWEEEPLSRSLSGNCHRSRISVSELYGIKDALKATDQAEEIVLQAAAKQKDPIHGK</sequence>
<name>A0AAV7UCL6_PLEWA</name>
<feature type="region of interest" description="Disordered" evidence="1">
    <location>
        <begin position="1"/>
        <end position="36"/>
    </location>
</feature>
<reference evidence="2" key="1">
    <citation type="journal article" date="2022" name="bioRxiv">
        <title>Sequencing and chromosome-scale assembly of the giantPleurodeles waltlgenome.</title>
        <authorList>
            <person name="Brown T."/>
            <person name="Elewa A."/>
            <person name="Iarovenko S."/>
            <person name="Subramanian E."/>
            <person name="Araus A.J."/>
            <person name="Petzold A."/>
            <person name="Susuki M."/>
            <person name="Suzuki K.-i.T."/>
            <person name="Hayashi T."/>
            <person name="Toyoda A."/>
            <person name="Oliveira C."/>
            <person name="Osipova E."/>
            <person name="Leigh N.D."/>
            <person name="Simon A."/>
            <person name="Yun M.H."/>
        </authorList>
    </citation>
    <scope>NUCLEOTIDE SEQUENCE</scope>
    <source>
        <strain evidence="2">20211129_DDA</strain>
        <tissue evidence="2">Liver</tissue>
    </source>
</reference>
<dbReference type="AlphaFoldDB" id="A0AAV7UCL6"/>
<accession>A0AAV7UCL6</accession>
<feature type="region of interest" description="Disordered" evidence="1">
    <location>
        <begin position="88"/>
        <end position="114"/>
    </location>
</feature>
<evidence type="ECO:0000256" key="1">
    <source>
        <dbReference type="SAM" id="MobiDB-lite"/>
    </source>
</evidence>
<comment type="caution">
    <text evidence="2">The sequence shown here is derived from an EMBL/GenBank/DDBJ whole genome shotgun (WGS) entry which is preliminary data.</text>
</comment>
<dbReference type="Proteomes" id="UP001066276">
    <property type="component" value="Chromosome 3_1"/>
</dbReference>
<feature type="compositionally biased region" description="Basic and acidic residues" evidence="1">
    <location>
        <begin position="92"/>
        <end position="107"/>
    </location>
</feature>
<evidence type="ECO:0000313" key="2">
    <source>
        <dbReference type="EMBL" id="KAJ1185453.1"/>
    </source>
</evidence>
<protein>
    <submittedName>
        <fullName evidence="2">Uncharacterized protein</fullName>
    </submittedName>
</protein>